<organism evidence="3 4">
    <name type="scientific">Zootermopsis nevadensis</name>
    <name type="common">Dampwood termite</name>
    <dbReference type="NCBI Taxonomy" id="136037"/>
    <lineage>
        <taxon>Eukaryota</taxon>
        <taxon>Metazoa</taxon>
        <taxon>Ecdysozoa</taxon>
        <taxon>Arthropoda</taxon>
        <taxon>Hexapoda</taxon>
        <taxon>Insecta</taxon>
        <taxon>Pterygota</taxon>
        <taxon>Neoptera</taxon>
        <taxon>Polyneoptera</taxon>
        <taxon>Dictyoptera</taxon>
        <taxon>Blattodea</taxon>
        <taxon>Blattoidea</taxon>
        <taxon>Termitoidae</taxon>
        <taxon>Termopsidae</taxon>
        <taxon>Zootermopsis</taxon>
    </lineage>
</organism>
<feature type="compositionally biased region" description="Polar residues" evidence="1">
    <location>
        <begin position="277"/>
        <end position="316"/>
    </location>
</feature>
<dbReference type="Proteomes" id="UP000027135">
    <property type="component" value="Unassembled WGS sequence"/>
</dbReference>
<keyword evidence="2" id="KW-1133">Transmembrane helix</keyword>
<feature type="transmembrane region" description="Helical" evidence="2">
    <location>
        <begin position="377"/>
        <end position="398"/>
    </location>
</feature>
<accession>A0A067RKC8</accession>
<dbReference type="InParanoid" id="A0A067RKC8"/>
<keyword evidence="4" id="KW-1185">Reference proteome</keyword>
<reference evidence="3 4" key="1">
    <citation type="journal article" date="2014" name="Nat. Commun.">
        <title>Molecular traces of alternative social organization in a termite genome.</title>
        <authorList>
            <person name="Terrapon N."/>
            <person name="Li C."/>
            <person name="Robertson H.M."/>
            <person name="Ji L."/>
            <person name="Meng X."/>
            <person name="Booth W."/>
            <person name="Chen Z."/>
            <person name="Childers C.P."/>
            <person name="Glastad K.M."/>
            <person name="Gokhale K."/>
            <person name="Gowin J."/>
            <person name="Gronenberg W."/>
            <person name="Hermansen R.A."/>
            <person name="Hu H."/>
            <person name="Hunt B.G."/>
            <person name="Huylmans A.K."/>
            <person name="Khalil S.M."/>
            <person name="Mitchell R.D."/>
            <person name="Munoz-Torres M.C."/>
            <person name="Mustard J.A."/>
            <person name="Pan H."/>
            <person name="Reese J.T."/>
            <person name="Scharf M.E."/>
            <person name="Sun F."/>
            <person name="Vogel H."/>
            <person name="Xiao J."/>
            <person name="Yang W."/>
            <person name="Yang Z."/>
            <person name="Yang Z."/>
            <person name="Zhou J."/>
            <person name="Zhu J."/>
            <person name="Brent C.S."/>
            <person name="Elsik C.G."/>
            <person name="Goodisman M.A."/>
            <person name="Liberles D.A."/>
            <person name="Roe R.M."/>
            <person name="Vargo E.L."/>
            <person name="Vilcinskas A."/>
            <person name="Wang J."/>
            <person name="Bornberg-Bauer E."/>
            <person name="Korb J."/>
            <person name="Zhang G."/>
            <person name="Liebig J."/>
        </authorList>
    </citation>
    <scope>NUCLEOTIDE SEQUENCE [LARGE SCALE GENOMIC DNA]</scope>
    <source>
        <tissue evidence="3">Whole organism</tissue>
    </source>
</reference>
<gene>
    <name evidence="3" type="ORF">L798_04814</name>
</gene>
<feature type="region of interest" description="Disordered" evidence="1">
    <location>
        <begin position="336"/>
        <end position="367"/>
    </location>
</feature>
<keyword evidence="2" id="KW-0472">Membrane</keyword>
<feature type="region of interest" description="Disordered" evidence="1">
    <location>
        <begin position="225"/>
        <end position="316"/>
    </location>
</feature>
<evidence type="ECO:0000313" key="3">
    <source>
        <dbReference type="EMBL" id="KDR24326.1"/>
    </source>
</evidence>
<sequence length="435" mass="47593">MKMLKEIFKPFLGAMVLIFVMIFVSGIGPASSIDAQPFLRNTKLNSSDELAAQLPPLLFPQYSLEDDAPQRQGEELPPSTFPKEFDDKSLAGHNGTSFGDKGAITNASKITVSVTKQTPAKKVASEVPDLLSGDAYNRTVYEDGTEGPIQNDTVMVTGPNVISNDKTHEEDVTASSMTRTQSKINDETVSVTGITILSPLTEVVPRNEKNGTSVGDTFTTIPVTEENFAVEDPKENNPISDNNKEKVKIKSDNRKNQNEPINRTDSNTTVKDEPTIRTESNTAVNNETAKPELVSSTVKELSVTEPTSSQPVQQSAITTLQPTLKTQSITSLNISESNSHQKVDDKPLSLAASQQHADHSHASTGKSSAFLQPTESAAILASVFVGIALIGYIGLLIWRRILEKRYGNREMLVNEDDFYDTNDMRNFEVCKYTSF</sequence>
<dbReference type="eggNOG" id="ENOG502SC19">
    <property type="taxonomic scope" value="Eukaryota"/>
</dbReference>
<proteinExistence type="predicted"/>
<protein>
    <submittedName>
        <fullName evidence="3">Uncharacterized protein</fullName>
    </submittedName>
</protein>
<evidence type="ECO:0000256" key="1">
    <source>
        <dbReference type="SAM" id="MobiDB-lite"/>
    </source>
</evidence>
<dbReference type="AlphaFoldDB" id="A0A067RKC8"/>
<feature type="compositionally biased region" description="Basic and acidic residues" evidence="1">
    <location>
        <begin position="242"/>
        <end position="257"/>
    </location>
</feature>
<keyword evidence="2" id="KW-0812">Transmembrane</keyword>
<feature type="compositionally biased region" description="Polar residues" evidence="1">
    <location>
        <begin position="258"/>
        <end position="269"/>
    </location>
</feature>
<evidence type="ECO:0000313" key="4">
    <source>
        <dbReference type="Proteomes" id="UP000027135"/>
    </source>
</evidence>
<name>A0A067RKC8_ZOONE</name>
<dbReference type="EMBL" id="KK852417">
    <property type="protein sequence ID" value="KDR24326.1"/>
    <property type="molecule type" value="Genomic_DNA"/>
</dbReference>
<evidence type="ECO:0000256" key="2">
    <source>
        <dbReference type="SAM" id="Phobius"/>
    </source>
</evidence>